<name>A0A8S5RK14_9VIRU</name>
<protein>
    <submittedName>
        <fullName evidence="1">Uncharacterized protein</fullName>
    </submittedName>
</protein>
<proteinExistence type="predicted"/>
<sequence length="30" mass="3683">MELDLMENSLLYNGLLDLKEHHRDRRTTRL</sequence>
<dbReference type="EMBL" id="BK059109">
    <property type="protein sequence ID" value="DAE31523.1"/>
    <property type="molecule type" value="Genomic_DNA"/>
</dbReference>
<accession>A0A8S5RK14</accession>
<evidence type="ECO:0000313" key="1">
    <source>
        <dbReference type="EMBL" id="DAE31523.1"/>
    </source>
</evidence>
<organism evidence="1">
    <name type="scientific">virus sp. ctBM815</name>
    <dbReference type="NCBI Taxonomy" id="2825806"/>
    <lineage>
        <taxon>Viruses</taxon>
    </lineage>
</organism>
<reference evidence="1" key="1">
    <citation type="journal article" date="2021" name="Proc. Natl. Acad. Sci. U.S.A.">
        <title>A Catalog of Tens of Thousands of Viruses from Human Metagenomes Reveals Hidden Associations with Chronic Diseases.</title>
        <authorList>
            <person name="Tisza M.J."/>
            <person name="Buck C.B."/>
        </authorList>
    </citation>
    <scope>NUCLEOTIDE SEQUENCE</scope>
    <source>
        <strain evidence="1">CtBM815</strain>
    </source>
</reference>